<dbReference type="Gramene" id="TuG1812G0100004393.01.T01">
    <property type="protein sequence ID" value="TuG1812G0100004393.01.T01"/>
    <property type="gene ID" value="TuG1812G0100004393.01"/>
</dbReference>
<protein>
    <submittedName>
        <fullName evidence="2">Uncharacterized protein</fullName>
    </submittedName>
</protein>
<reference evidence="3" key="1">
    <citation type="journal article" date="2013" name="Nature">
        <title>Draft genome of the wheat A-genome progenitor Triticum urartu.</title>
        <authorList>
            <person name="Ling H.Q."/>
            <person name="Zhao S."/>
            <person name="Liu D."/>
            <person name="Wang J."/>
            <person name="Sun H."/>
            <person name="Zhang C."/>
            <person name="Fan H."/>
            <person name="Li D."/>
            <person name="Dong L."/>
            <person name="Tao Y."/>
            <person name="Gao C."/>
            <person name="Wu H."/>
            <person name="Li Y."/>
            <person name="Cui Y."/>
            <person name="Guo X."/>
            <person name="Zheng S."/>
            <person name="Wang B."/>
            <person name="Yu K."/>
            <person name="Liang Q."/>
            <person name="Yang W."/>
            <person name="Lou X."/>
            <person name="Chen J."/>
            <person name="Feng M."/>
            <person name="Jian J."/>
            <person name="Zhang X."/>
            <person name="Luo G."/>
            <person name="Jiang Y."/>
            <person name="Liu J."/>
            <person name="Wang Z."/>
            <person name="Sha Y."/>
            <person name="Zhang B."/>
            <person name="Wu H."/>
            <person name="Tang D."/>
            <person name="Shen Q."/>
            <person name="Xue P."/>
            <person name="Zou S."/>
            <person name="Wang X."/>
            <person name="Liu X."/>
            <person name="Wang F."/>
            <person name="Yang Y."/>
            <person name="An X."/>
            <person name="Dong Z."/>
            <person name="Zhang K."/>
            <person name="Zhang X."/>
            <person name="Luo M.C."/>
            <person name="Dvorak J."/>
            <person name="Tong Y."/>
            <person name="Wang J."/>
            <person name="Yang H."/>
            <person name="Li Z."/>
            <person name="Wang D."/>
            <person name="Zhang A."/>
            <person name="Wang J."/>
        </authorList>
    </citation>
    <scope>NUCLEOTIDE SEQUENCE</scope>
    <source>
        <strain evidence="3">cv. G1812</strain>
    </source>
</reference>
<keyword evidence="3" id="KW-1185">Reference proteome</keyword>
<name>A0A8R7K4J3_TRIUA</name>
<sequence>MEQEPSMDDIDEEKIDSPHKILGFIRQKLVYKELQEKNPKENPHPPHPTMCFSTHRIIEAGQVGWRQAEEEVEQGQAKGEGEQRGDLRPGHLRQAAHRGAQVQADHALCPLRATQDQRVAGSQGHQGPDGEGTHQDGVNPLQPADLHQGDKHCHQSC</sequence>
<reference evidence="2" key="3">
    <citation type="submission" date="2022-06" db="UniProtKB">
        <authorList>
            <consortium name="EnsemblPlants"/>
        </authorList>
    </citation>
    <scope>IDENTIFICATION</scope>
</reference>
<proteinExistence type="predicted"/>
<evidence type="ECO:0000313" key="2">
    <source>
        <dbReference type="EnsemblPlants" id="TuG1812G0100004393.01.T01"/>
    </source>
</evidence>
<feature type="compositionally biased region" description="Basic and acidic residues" evidence="1">
    <location>
        <begin position="33"/>
        <end position="44"/>
    </location>
</feature>
<feature type="compositionally biased region" description="Basic and acidic residues" evidence="1">
    <location>
        <begin position="79"/>
        <end position="89"/>
    </location>
</feature>
<accession>A0A8R7K4J3</accession>
<organism evidence="2 3">
    <name type="scientific">Triticum urartu</name>
    <name type="common">Red wild einkorn</name>
    <name type="synonym">Crithodium urartu</name>
    <dbReference type="NCBI Taxonomy" id="4572"/>
    <lineage>
        <taxon>Eukaryota</taxon>
        <taxon>Viridiplantae</taxon>
        <taxon>Streptophyta</taxon>
        <taxon>Embryophyta</taxon>
        <taxon>Tracheophyta</taxon>
        <taxon>Spermatophyta</taxon>
        <taxon>Magnoliopsida</taxon>
        <taxon>Liliopsida</taxon>
        <taxon>Poales</taxon>
        <taxon>Poaceae</taxon>
        <taxon>BOP clade</taxon>
        <taxon>Pooideae</taxon>
        <taxon>Triticodae</taxon>
        <taxon>Triticeae</taxon>
        <taxon>Triticinae</taxon>
        <taxon>Triticum</taxon>
    </lineage>
</organism>
<dbReference type="Proteomes" id="UP000015106">
    <property type="component" value="Chromosome 1"/>
</dbReference>
<feature type="compositionally biased region" description="Basic and acidic residues" evidence="1">
    <location>
        <begin position="147"/>
        <end position="157"/>
    </location>
</feature>
<feature type="region of interest" description="Disordered" evidence="1">
    <location>
        <begin position="33"/>
        <end position="157"/>
    </location>
</feature>
<reference evidence="2" key="2">
    <citation type="submission" date="2018-03" db="EMBL/GenBank/DDBJ databases">
        <title>The Triticum urartu genome reveals the dynamic nature of wheat genome evolution.</title>
        <authorList>
            <person name="Ling H."/>
            <person name="Ma B."/>
            <person name="Shi X."/>
            <person name="Liu H."/>
            <person name="Dong L."/>
            <person name="Sun H."/>
            <person name="Cao Y."/>
            <person name="Gao Q."/>
            <person name="Zheng S."/>
            <person name="Li Y."/>
            <person name="Yu Y."/>
            <person name="Du H."/>
            <person name="Qi M."/>
            <person name="Li Y."/>
            <person name="Yu H."/>
            <person name="Cui Y."/>
            <person name="Wang N."/>
            <person name="Chen C."/>
            <person name="Wu H."/>
            <person name="Zhao Y."/>
            <person name="Zhang J."/>
            <person name="Li Y."/>
            <person name="Zhou W."/>
            <person name="Zhang B."/>
            <person name="Hu W."/>
            <person name="Eijk M."/>
            <person name="Tang J."/>
            <person name="Witsenboer H."/>
            <person name="Zhao S."/>
            <person name="Li Z."/>
            <person name="Zhang A."/>
            <person name="Wang D."/>
            <person name="Liang C."/>
        </authorList>
    </citation>
    <scope>NUCLEOTIDE SEQUENCE [LARGE SCALE GENOMIC DNA]</scope>
    <source>
        <strain evidence="2">cv. G1812</strain>
    </source>
</reference>
<evidence type="ECO:0000313" key="3">
    <source>
        <dbReference type="Proteomes" id="UP000015106"/>
    </source>
</evidence>
<evidence type="ECO:0000256" key="1">
    <source>
        <dbReference type="SAM" id="MobiDB-lite"/>
    </source>
</evidence>
<dbReference type="AlphaFoldDB" id="A0A8R7K4J3"/>
<dbReference type="EnsemblPlants" id="TuG1812G0100004393.01.T01">
    <property type="protein sequence ID" value="TuG1812G0100004393.01.T01"/>
    <property type="gene ID" value="TuG1812G0100004393.01"/>
</dbReference>